<feature type="transmembrane region" description="Helical" evidence="1">
    <location>
        <begin position="7"/>
        <end position="25"/>
    </location>
</feature>
<reference evidence="2 3" key="1">
    <citation type="journal article" date="2012" name="Science">
        <title>The Paleozoic origin of enzymatic lignin decomposition reconstructed from 31 fungal genomes.</title>
        <authorList>
            <person name="Floudas D."/>
            <person name="Binder M."/>
            <person name="Riley R."/>
            <person name="Barry K."/>
            <person name="Blanchette R.A."/>
            <person name="Henrissat B."/>
            <person name="Martinez A.T."/>
            <person name="Otillar R."/>
            <person name="Spatafora J.W."/>
            <person name="Yadav J.S."/>
            <person name="Aerts A."/>
            <person name="Benoit I."/>
            <person name="Boyd A."/>
            <person name="Carlson A."/>
            <person name="Copeland A."/>
            <person name="Coutinho P.M."/>
            <person name="de Vries R.P."/>
            <person name="Ferreira P."/>
            <person name="Findley K."/>
            <person name="Foster B."/>
            <person name="Gaskell J."/>
            <person name="Glotzer D."/>
            <person name="Gorecki P."/>
            <person name="Heitman J."/>
            <person name="Hesse C."/>
            <person name="Hori C."/>
            <person name="Igarashi K."/>
            <person name="Jurgens J.A."/>
            <person name="Kallen N."/>
            <person name="Kersten P."/>
            <person name="Kohler A."/>
            <person name="Kuees U."/>
            <person name="Kumar T.K.A."/>
            <person name="Kuo A."/>
            <person name="LaButti K."/>
            <person name="Larrondo L.F."/>
            <person name="Lindquist E."/>
            <person name="Ling A."/>
            <person name="Lombard V."/>
            <person name="Lucas S."/>
            <person name="Lundell T."/>
            <person name="Martin R."/>
            <person name="McLaughlin D.J."/>
            <person name="Morgenstern I."/>
            <person name="Morin E."/>
            <person name="Murat C."/>
            <person name="Nagy L.G."/>
            <person name="Nolan M."/>
            <person name="Ohm R.A."/>
            <person name="Patyshakuliyeva A."/>
            <person name="Rokas A."/>
            <person name="Ruiz-Duenas F.J."/>
            <person name="Sabat G."/>
            <person name="Salamov A."/>
            <person name="Samejima M."/>
            <person name="Schmutz J."/>
            <person name="Slot J.C."/>
            <person name="St John F."/>
            <person name="Stenlid J."/>
            <person name="Sun H."/>
            <person name="Sun S."/>
            <person name="Syed K."/>
            <person name="Tsang A."/>
            <person name="Wiebenga A."/>
            <person name="Young D."/>
            <person name="Pisabarro A."/>
            <person name="Eastwood D.C."/>
            <person name="Martin F."/>
            <person name="Cullen D."/>
            <person name="Grigoriev I.V."/>
            <person name="Hibbett D.S."/>
        </authorList>
    </citation>
    <scope>NUCLEOTIDE SEQUENCE [LARGE SCALE GENOMIC DNA]</scope>
    <source>
        <strain evidence="2 3">LYAD-421 SS1</strain>
    </source>
</reference>
<gene>
    <name evidence="2" type="ORF">DICSQDRAFT_175104</name>
</gene>
<dbReference type="GeneID" id="18840096"/>
<evidence type="ECO:0000256" key="1">
    <source>
        <dbReference type="SAM" id="Phobius"/>
    </source>
</evidence>
<proteinExistence type="predicted"/>
<keyword evidence="1" id="KW-1133">Transmembrane helix</keyword>
<feature type="transmembrane region" description="Helical" evidence="1">
    <location>
        <begin position="37"/>
        <end position="56"/>
    </location>
</feature>
<dbReference type="EMBL" id="JH719479">
    <property type="protein sequence ID" value="EJF56205.1"/>
    <property type="molecule type" value="Genomic_DNA"/>
</dbReference>
<dbReference type="RefSeq" id="XP_007371040.1">
    <property type="nucleotide sequence ID" value="XM_007370978.1"/>
</dbReference>
<evidence type="ECO:0000313" key="3">
    <source>
        <dbReference type="Proteomes" id="UP000053319"/>
    </source>
</evidence>
<sequence length="59" mass="6892">MSWVTGIMIRAMTCTSYFYLITNYLNPVRLLDGVWSIRLIIISTGCMMIVSHLFYARRV</sequence>
<dbReference type="Proteomes" id="UP000053319">
    <property type="component" value="Unassembled WGS sequence"/>
</dbReference>
<dbReference type="HOGENOM" id="CLU_2960706_0_0_1"/>
<name>R7SKH0_DICSQ</name>
<organism evidence="2 3">
    <name type="scientific">Dichomitus squalens (strain LYAD-421)</name>
    <name type="common">Western red white-rot fungus</name>
    <dbReference type="NCBI Taxonomy" id="732165"/>
    <lineage>
        <taxon>Eukaryota</taxon>
        <taxon>Fungi</taxon>
        <taxon>Dikarya</taxon>
        <taxon>Basidiomycota</taxon>
        <taxon>Agaricomycotina</taxon>
        <taxon>Agaricomycetes</taxon>
        <taxon>Polyporales</taxon>
        <taxon>Polyporaceae</taxon>
        <taxon>Dichomitus</taxon>
    </lineage>
</organism>
<dbReference type="AlphaFoldDB" id="R7SKH0"/>
<dbReference type="KEGG" id="dsq:DICSQDRAFT_175104"/>
<evidence type="ECO:0000313" key="2">
    <source>
        <dbReference type="EMBL" id="EJF56205.1"/>
    </source>
</evidence>
<keyword evidence="1" id="KW-0812">Transmembrane</keyword>
<accession>R7SKH0</accession>
<keyword evidence="1" id="KW-0472">Membrane</keyword>
<protein>
    <submittedName>
        <fullName evidence="2">Uncharacterized protein</fullName>
    </submittedName>
</protein>